<evidence type="ECO:0000313" key="4">
    <source>
        <dbReference type="Proteomes" id="UP000536604"/>
    </source>
</evidence>
<gene>
    <name evidence="3" type="ORF">FHS13_000774</name>
</gene>
<keyword evidence="2" id="KW-0472">Membrane</keyword>
<evidence type="ECO:0000256" key="2">
    <source>
        <dbReference type="SAM" id="Phobius"/>
    </source>
</evidence>
<dbReference type="RefSeq" id="WP_184287527.1">
    <property type="nucleotide sequence ID" value="NZ_JACHJO010000002.1"/>
</dbReference>
<sequence length="183" mass="19337">MFPPGQDPYDSDGHRDGVPPHPGPAHRTGPALSPDAPLPRKVATVRNLMFVGGASGLALAVLFVLGLSTPPEEMALVLREQAAIAEEQGVEFPFTIEAMRSAMTVMAAVTGAYGLLSTVLATRIRTRTVGVFWGVVLFQTAAGALLLWMLLAGDLLLAVPLGFAVFMVTAMLSREGRAHYGLL</sequence>
<dbReference type="Proteomes" id="UP000536604">
    <property type="component" value="Unassembled WGS sequence"/>
</dbReference>
<evidence type="ECO:0000313" key="3">
    <source>
        <dbReference type="EMBL" id="MBB6118842.1"/>
    </source>
</evidence>
<keyword evidence="2" id="KW-0812">Transmembrane</keyword>
<evidence type="ECO:0008006" key="5">
    <source>
        <dbReference type="Google" id="ProtNLM"/>
    </source>
</evidence>
<dbReference type="AlphaFoldDB" id="A0A841ILA9"/>
<protein>
    <recommendedName>
        <fullName evidence="5">DUF4064 domain-containing protein</fullName>
    </recommendedName>
</protein>
<proteinExistence type="predicted"/>
<dbReference type="EMBL" id="JACHJO010000002">
    <property type="protein sequence ID" value="MBB6118842.1"/>
    <property type="molecule type" value="Genomic_DNA"/>
</dbReference>
<feature type="transmembrane region" description="Helical" evidence="2">
    <location>
        <begin position="155"/>
        <end position="173"/>
    </location>
</feature>
<organism evidence="3 4">
    <name type="scientific">Nocardiopsis algeriensis</name>
    <dbReference type="NCBI Taxonomy" id="1478215"/>
    <lineage>
        <taxon>Bacteria</taxon>
        <taxon>Bacillati</taxon>
        <taxon>Actinomycetota</taxon>
        <taxon>Actinomycetes</taxon>
        <taxon>Streptosporangiales</taxon>
        <taxon>Nocardiopsidaceae</taxon>
        <taxon>Nocardiopsis</taxon>
    </lineage>
</organism>
<feature type="transmembrane region" description="Helical" evidence="2">
    <location>
        <begin position="129"/>
        <end position="149"/>
    </location>
</feature>
<feature type="transmembrane region" description="Helical" evidence="2">
    <location>
        <begin position="48"/>
        <end position="68"/>
    </location>
</feature>
<feature type="transmembrane region" description="Helical" evidence="2">
    <location>
        <begin position="102"/>
        <end position="122"/>
    </location>
</feature>
<keyword evidence="2" id="KW-1133">Transmembrane helix</keyword>
<feature type="region of interest" description="Disordered" evidence="1">
    <location>
        <begin position="1"/>
        <end position="37"/>
    </location>
</feature>
<comment type="caution">
    <text evidence="3">The sequence shown here is derived from an EMBL/GenBank/DDBJ whole genome shotgun (WGS) entry which is preliminary data.</text>
</comment>
<evidence type="ECO:0000256" key="1">
    <source>
        <dbReference type="SAM" id="MobiDB-lite"/>
    </source>
</evidence>
<keyword evidence="4" id="KW-1185">Reference proteome</keyword>
<reference evidence="3 4" key="1">
    <citation type="submission" date="2020-08" db="EMBL/GenBank/DDBJ databases">
        <title>Genomic Encyclopedia of Type Strains, Phase III (KMG-III): the genomes of soil and plant-associated and newly described type strains.</title>
        <authorList>
            <person name="Whitman W."/>
        </authorList>
    </citation>
    <scope>NUCLEOTIDE SEQUENCE [LARGE SCALE GENOMIC DNA]</scope>
    <source>
        <strain evidence="3 4">CECT 8712</strain>
    </source>
</reference>
<accession>A0A841ILA9</accession>
<name>A0A841ILA9_9ACTN</name>